<protein>
    <recommendedName>
        <fullName evidence="11 12">ATP synthase subunit a</fullName>
    </recommendedName>
    <alternativeName>
        <fullName evidence="11">ATP synthase F0 sector subunit a</fullName>
    </alternativeName>
    <alternativeName>
        <fullName evidence="11">F-ATPase subunit 6</fullName>
    </alternativeName>
</protein>
<keyword evidence="11" id="KW-1003">Cell membrane</keyword>
<feature type="transmembrane region" description="Helical" evidence="11">
    <location>
        <begin position="304"/>
        <end position="337"/>
    </location>
</feature>
<dbReference type="EMBL" id="JAKNDN010000025">
    <property type="protein sequence ID" value="MCG4960768.1"/>
    <property type="molecule type" value="Genomic_DNA"/>
</dbReference>
<dbReference type="GO" id="GO:0045259">
    <property type="term" value="C:proton-transporting ATP synthase complex"/>
    <property type="evidence" value="ECO:0007669"/>
    <property type="project" value="UniProtKB-KW"/>
</dbReference>
<dbReference type="CDD" id="cd00310">
    <property type="entry name" value="ATP-synt_Fo_a_6"/>
    <property type="match status" value="1"/>
</dbReference>
<comment type="similarity">
    <text evidence="2 11 12">Belongs to the ATPase A chain family.</text>
</comment>
<accession>A0A3D4ZBI7</accession>
<dbReference type="NCBIfam" id="TIGR01131">
    <property type="entry name" value="ATP_synt_6_or_A"/>
    <property type="match status" value="1"/>
</dbReference>
<evidence type="ECO:0000313" key="15">
    <source>
        <dbReference type="EMBL" id="MDB9224014.1"/>
    </source>
</evidence>
<evidence type="ECO:0000256" key="7">
    <source>
        <dbReference type="ARBA" id="ARBA00022989"/>
    </source>
</evidence>
<evidence type="ECO:0000256" key="13">
    <source>
        <dbReference type="SAM" id="SignalP"/>
    </source>
</evidence>
<dbReference type="PANTHER" id="PTHR11410:SF0">
    <property type="entry name" value="ATP SYNTHASE SUBUNIT A"/>
    <property type="match status" value="1"/>
</dbReference>
<comment type="caution">
    <text evidence="16">The sequence shown here is derived from an EMBL/GenBank/DDBJ whole genome shotgun (WGS) entry which is preliminary data.</text>
</comment>
<sequence length="349" mass="39287">MKLIRYLLGLSLFLLAGQWVKADETAAESFNPQKSIFEHLGDEYGWNVWNLHIPLPVIVRDEEGAWHVFSSAKLAGGQEYEGFYIAGEGEYEGKVIARNASGHIYRPWDFSVTKNVLALFICALLLCWLVFPLVRWYKKKPYEAPRRVKGMMEFGVGMLYEELIVPILGKDARRFGPYLLTLFFFILLMNLMGLIVIFPGGANLAGNMSVTLVLAVCTFVVVNFSGRKGYWKDIFWPEVPTWLKCPVPMMPVIEIFGVFTKPIALMIRLFANMLGGHLITLVLISLIFIFAAMGPVIMGTSTVIAVVFAVFMGFIDLLICFIQAYVFMLLSAIFISLARPAETGARHEK</sequence>
<organism evidence="16 18">
    <name type="scientific">Odoribacter splanchnicus</name>
    <dbReference type="NCBI Taxonomy" id="28118"/>
    <lineage>
        <taxon>Bacteria</taxon>
        <taxon>Pseudomonadati</taxon>
        <taxon>Bacteroidota</taxon>
        <taxon>Bacteroidia</taxon>
        <taxon>Bacteroidales</taxon>
        <taxon>Odoribacteraceae</taxon>
        <taxon>Odoribacter</taxon>
    </lineage>
</organism>
<feature type="transmembrane region" description="Helical" evidence="11">
    <location>
        <begin position="269"/>
        <end position="292"/>
    </location>
</feature>
<keyword evidence="10 11" id="KW-0066">ATP synthesis</keyword>
<keyword evidence="3 11" id="KW-0813">Transport</keyword>
<dbReference type="SUPFAM" id="SSF81336">
    <property type="entry name" value="F1F0 ATP synthase subunit A"/>
    <property type="match status" value="1"/>
</dbReference>
<dbReference type="EMBL" id="QRYW01000046">
    <property type="protein sequence ID" value="RGV19753.1"/>
    <property type="molecule type" value="Genomic_DNA"/>
</dbReference>
<feature type="chain" id="PRO_5042708781" description="ATP synthase subunit a" evidence="13">
    <location>
        <begin position="23"/>
        <end position="349"/>
    </location>
</feature>
<keyword evidence="8 11" id="KW-0406">Ion transport</keyword>
<evidence type="ECO:0000313" key="17">
    <source>
        <dbReference type="EMBL" id="RGY07460.1"/>
    </source>
</evidence>
<evidence type="ECO:0000313" key="19">
    <source>
        <dbReference type="Proteomes" id="UP000284434"/>
    </source>
</evidence>
<dbReference type="PRINTS" id="PR00123">
    <property type="entry name" value="ATPASEA"/>
</dbReference>
<evidence type="ECO:0000256" key="12">
    <source>
        <dbReference type="RuleBase" id="RU000483"/>
    </source>
</evidence>
<evidence type="ECO:0000256" key="3">
    <source>
        <dbReference type="ARBA" id="ARBA00022448"/>
    </source>
</evidence>
<evidence type="ECO:0000256" key="1">
    <source>
        <dbReference type="ARBA" id="ARBA00004141"/>
    </source>
</evidence>
<keyword evidence="13" id="KW-0732">Signal</keyword>
<evidence type="ECO:0000256" key="6">
    <source>
        <dbReference type="ARBA" id="ARBA00022781"/>
    </source>
</evidence>
<keyword evidence="16" id="KW-0378">Hydrolase</keyword>
<evidence type="ECO:0000256" key="2">
    <source>
        <dbReference type="ARBA" id="ARBA00006810"/>
    </source>
</evidence>
<evidence type="ECO:0000256" key="9">
    <source>
        <dbReference type="ARBA" id="ARBA00023136"/>
    </source>
</evidence>
<name>A0A3D4ZBI7_9BACT</name>
<dbReference type="GeneID" id="61274725"/>
<dbReference type="PANTHER" id="PTHR11410">
    <property type="entry name" value="ATP SYNTHASE SUBUNIT A"/>
    <property type="match status" value="1"/>
</dbReference>
<feature type="signal peptide" evidence="13">
    <location>
        <begin position="1"/>
        <end position="22"/>
    </location>
</feature>
<keyword evidence="4 11" id="KW-0138">CF(0)</keyword>
<evidence type="ECO:0000256" key="8">
    <source>
        <dbReference type="ARBA" id="ARBA00023065"/>
    </source>
</evidence>
<dbReference type="GO" id="GO:0016787">
    <property type="term" value="F:hydrolase activity"/>
    <property type="evidence" value="ECO:0007669"/>
    <property type="project" value="UniProtKB-KW"/>
</dbReference>
<keyword evidence="9 11" id="KW-0472">Membrane</keyword>
<proteinExistence type="inferred from homology"/>
<reference evidence="15" key="3">
    <citation type="submission" date="2023-01" db="EMBL/GenBank/DDBJ databases">
        <title>Human gut microbiome strain richness.</title>
        <authorList>
            <person name="Chen-Liaw A."/>
        </authorList>
    </citation>
    <scope>NUCLEOTIDE SEQUENCE</scope>
    <source>
        <strain evidence="15">RTP21484st1_B7_RTP21484_190118</strain>
    </source>
</reference>
<dbReference type="GO" id="GO:0046933">
    <property type="term" value="F:proton-transporting ATP synthase activity, rotational mechanism"/>
    <property type="evidence" value="ECO:0007669"/>
    <property type="project" value="UniProtKB-UniRule"/>
</dbReference>
<dbReference type="EMBL" id="JAQMRD010000018">
    <property type="protein sequence ID" value="MDB9224014.1"/>
    <property type="molecule type" value="Genomic_DNA"/>
</dbReference>
<feature type="transmembrane region" description="Helical" evidence="11">
    <location>
        <begin position="204"/>
        <end position="224"/>
    </location>
</feature>
<dbReference type="Proteomes" id="UP001199750">
    <property type="component" value="Unassembled WGS sequence"/>
</dbReference>
<dbReference type="Gene3D" id="1.20.120.220">
    <property type="entry name" value="ATP synthase, F0 complex, subunit A"/>
    <property type="match status" value="1"/>
</dbReference>
<comment type="function">
    <text evidence="11 12">Key component of the proton channel; it plays a direct role in the translocation of protons across the membrane.</text>
</comment>
<reference evidence="14" key="2">
    <citation type="submission" date="2022-01" db="EMBL/GenBank/DDBJ databases">
        <title>Collection of gut derived symbiotic bacterial strains cultured from healthy donors.</title>
        <authorList>
            <person name="Lin H."/>
            <person name="Kohout C."/>
            <person name="Waligurski E."/>
            <person name="Pamer E.G."/>
        </authorList>
    </citation>
    <scope>NUCLEOTIDE SEQUENCE</scope>
    <source>
        <strain evidence="14">DFI.1.149</strain>
    </source>
</reference>
<evidence type="ECO:0000256" key="5">
    <source>
        <dbReference type="ARBA" id="ARBA00022692"/>
    </source>
</evidence>
<dbReference type="InterPro" id="IPR000568">
    <property type="entry name" value="ATP_synth_F0_asu"/>
</dbReference>
<feature type="transmembrane region" description="Helical" evidence="11">
    <location>
        <begin position="116"/>
        <end position="137"/>
    </location>
</feature>
<gene>
    <name evidence="11 16" type="primary">atpB</name>
    <name evidence="16" type="ORF">DWW24_17560</name>
    <name evidence="17" type="ORF">DXA53_07335</name>
    <name evidence="14" type="ORF">L0P03_13040</name>
    <name evidence="15" type="ORF">PN645_13490</name>
</gene>
<dbReference type="EMBL" id="QSCO01000008">
    <property type="protein sequence ID" value="RGY07460.1"/>
    <property type="molecule type" value="Genomic_DNA"/>
</dbReference>
<dbReference type="Proteomes" id="UP001212263">
    <property type="component" value="Unassembled WGS sequence"/>
</dbReference>
<dbReference type="GO" id="GO:0005886">
    <property type="term" value="C:plasma membrane"/>
    <property type="evidence" value="ECO:0007669"/>
    <property type="project" value="UniProtKB-SubCell"/>
</dbReference>
<dbReference type="InterPro" id="IPR045083">
    <property type="entry name" value="ATP_synth_F0_asu_bact/mt"/>
</dbReference>
<evidence type="ECO:0000313" key="16">
    <source>
        <dbReference type="EMBL" id="RGV19753.1"/>
    </source>
</evidence>
<keyword evidence="6 11" id="KW-0375">Hydrogen ion transport</keyword>
<comment type="subcellular location">
    <subcellularLocation>
        <location evidence="11 12">Cell membrane</location>
        <topology evidence="11 12">Multi-pass membrane protein</topology>
    </subcellularLocation>
    <subcellularLocation>
        <location evidence="1">Membrane</location>
        <topology evidence="1">Multi-pass membrane protein</topology>
    </subcellularLocation>
</comment>
<dbReference type="AlphaFoldDB" id="A0A3D4ZBI7"/>
<dbReference type="Pfam" id="PF00119">
    <property type="entry name" value="ATP-synt_A"/>
    <property type="match status" value="1"/>
</dbReference>
<dbReference type="HAMAP" id="MF_01393">
    <property type="entry name" value="ATP_synth_a_bact"/>
    <property type="match status" value="1"/>
</dbReference>
<evidence type="ECO:0000313" key="14">
    <source>
        <dbReference type="EMBL" id="MCG4960768.1"/>
    </source>
</evidence>
<dbReference type="InterPro" id="IPR035908">
    <property type="entry name" value="F0_ATP_A_sf"/>
</dbReference>
<evidence type="ECO:0000313" key="18">
    <source>
        <dbReference type="Proteomes" id="UP000283426"/>
    </source>
</evidence>
<dbReference type="RefSeq" id="WP_013611739.1">
    <property type="nucleotide sequence ID" value="NZ_CABJFF010000002.1"/>
</dbReference>
<evidence type="ECO:0000256" key="10">
    <source>
        <dbReference type="ARBA" id="ARBA00023310"/>
    </source>
</evidence>
<reference evidence="18 19" key="1">
    <citation type="submission" date="2018-08" db="EMBL/GenBank/DDBJ databases">
        <title>A genome reference for cultivated species of the human gut microbiota.</title>
        <authorList>
            <person name="Zou Y."/>
            <person name="Xue W."/>
            <person name="Luo G."/>
        </authorList>
    </citation>
    <scope>NUCLEOTIDE SEQUENCE [LARGE SCALE GENOMIC DNA]</scope>
    <source>
        <strain evidence="16 18">AF14-6AC</strain>
        <strain evidence="17 19">OF03-11</strain>
    </source>
</reference>
<keyword evidence="7 11" id="KW-1133">Transmembrane helix</keyword>
<keyword evidence="5 11" id="KW-0812">Transmembrane</keyword>
<evidence type="ECO:0000256" key="4">
    <source>
        <dbReference type="ARBA" id="ARBA00022547"/>
    </source>
</evidence>
<evidence type="ECO:0000256" key="11">
    <source>
        <dbReference type="HAMAP-Rule" id="MF_01393"/>
    </source>
</evidence>
<dbReference type="Proteomes" id="UP000283426">
    <property type="component" value="Unassembled WGS sequence"/>
</dbReference>
<feature type="transmembrane region" description="Helical" evidence="11">
    <location>
        <begin position="178"/>
        <end position="198"/>
    </location>
</feature>
<dbReference type="OMA" id="IFWMPGV"/>
<dbReference type="Proteomes" id="UP000284434">
    <property type="component" value="Unassembled WGS sequence"/>
</dbReference>